<evidence type="ECO:0000313" key="2">
    <source>
        <dbReference type="EMBL" id="KAJ3592476.1"/>
    </source>
</evidence>
<organism evidence="2 3">
    <name type="scientific">Muraenolepis orangiensis</name>
    <name type="common">Patagonian moray cod</name>
    <dbReference type="NCBI Taxonomy" id="630683"/>
    <lineage>
        <taxon>Eukaryota</taxon>
        <taxon>Metazoa</taxon>
        <taxon>Chordata</taxon>
        <taxon>Craniata</taxon>
        <taxon>Vertebrata</taxon>
        <taxon>Euteleostomi</taxon>
        <taxon>Actinopterygii</taxon>
        <taxon>Neopterygii</taxon>
        <taxon>Teleostei</taxon>
        <taxon>Neoteleostei</taxon>
        <taxon>Acanthomorphata</taxon>
        <taxon>Zeiogadaria</taxon>
        <taxon>Gadariae</taxon>
        <taxon>Gadiformes</taxon>
        <taxon>Muraenolepidoidei</taxon>
        <taxon>Muraenolepididae</taxon>
        <taxon>Muraenolepis</taxon>
    </lineage>
</organism>
<dbReference type="EMBL" id="JANIIK010000113">
    <property type="protein sequence ID" value="KAJ3592476.1"/>
    <property type="molecule type" value="Genomic_DNA"/>
</dbReference>
<dbReference type="AlphaFoldDB" id="A0A9Q0DQ77"/>
<comment type="caution">
    <text evidence="2">The sequence shown here is derived from an EMBL/GenBank/DDBJ whole genome shotgun (WGS) entry which is preliminary data.</text>
</comment>
<proteinExistence type="predicted"/>
<name>A0A9Q0DQ77_9TELE</name>
<evidence type="ECO:0000313" key="3">
    <source>
        <dbReference type="Proteomes" id="UP001148018"/>
    </source>
</evidence>
<feature type="region of interest" description="Disordered" evidence="1">
    <location>
        <begin position="44"/>
        <end position="97"/>
    </location>
</feature>
<accession>A0A9Q0DQ77</accession>
<feature type="compositionally biased region" description="Polar residues" evidence="1">
    <location>
        <begin position="58"/>
        <end position="67"/>
    </location>
</feature>
<feature type="compositionally biased region" description="Basic and acidic residues" evidence="1">
    <location>
        <begin position="73"/>
        <end position="97"/>
    </location>
</feature>
<evidence type="ECO:0000256" key="1">
    <source>
        <dbReference type="SAM" id="MobiDB-lite"/>
    </source>
</evidence>
<reference evidence="2" key="1">
    <citation type="submission" date="2022-07" db="EMBL/GenBank/DDBJ databases">
        <title>Chromosome-level genome of Muraenolepis orangiensis.</title>
        <authorList>
            <person name="Kim J."/>
        </authorList>
    </citation>
    <scope>NUCLEOTIDE SEQUENCE</scope>
    <source>
        <strain evidence="2">KU_S4_2022</strain>
        <tissue evidence="2">Muscle</tissue>
    </source>
</reference>
<protein>
    <submittedName>
        <fullName evidence="2">Uncharacterized protein</fullName>
    </submittedName>
</protein>
<dbReference type="Proteomes" id="UP001148018">
    <property type="component" value="Unassembled WGS sequence"/>
</dbReference>
<sequence length="97" mass="10377">MGYNISPSPGGRSSVNRKYIKPSLCLLQEGFESPICVKVVQWSPPSAPSASLDPVTDPQLNSHSASRSLPHGDANHSRHVSETDAAREHVSSSRGVE</sequence>
<gene>
    <name evidence="2" type="ORF">NHX12_007603</name>
</gene>
<keyword evidence="3" id="KW-1185">Reference proteome</keyword>